<dbReference type="PANTHER" id="PTHR33744:SF7">
    <property type="entry name" value="PUCR FAMILY TRANSCRIPTIONAL REGULATOR"/>
    <property type="match status" value="1"/>
</dbReference>
<dbReference type="RefSeq" id="WP_181581090.1">
    <property type="nucleotide sequence ID" value="NZ_CP059399.1"/>
</dbReference>
<reference evidence="3 4" key="1">
    <citation type="submission" date="2020-07" db="EMBL/GenBank/DDBJ databases">
        <authorList>
            <person name="Zhuang K."/>
            <person name="Ran Y."/>
        </authorList>
    </citation>
    <scope>NUCLEOTIDE SEQUENCE [LARGE SCALE GENOMIC DNA]</scope>
    <source>
        <strain evidence="3 4">WCH-YHL-001</strain>
    </source>
</reference>
<dbReference type="InterPro" id="IPR042070">
    <property type="entry name" value="PucR_C-HTH_sf"/>
</dbReference>
<dbReference type="PANTHER" id="PTHR33744">
    <property type="entry name" value="CARBOHYDRATE DIACID REGULATOR"/>
    <property type="match status" value="1"/>
</dbReference>
<organism evidence="3 4">
    <name type="scientific">Nocardia huaxiensis</name>
    <dbReference type="NCBI Taxonomy" id="2755382"/>
    <lineage>
        <taxon>Bacteria</taxon>
        <taxon>Bacillati</taxon>
        <taxon>Actinomycetota</taxon>
        <taxon>Actinomycetes</taxon>
        <taxon>Mycobacteriales</taxon>
        <taxon>Nocardiaceae</taxon>
        <taxon>Nocardia</taxon>
    </lineage>
</organism>
<evidence type="ECO:0000313" key="3">
    <source>
        <dbReference type="EMBL" id="QLY29888.1"/>
    </source>
</evidence>
<dbReference type="InterPro" id="IPR051448">
    <property type="entry name" value="CdaR-like_regulators"/>
</dbReference>
<dbReference type="Pfam" id="PF14361">
    <property type="entry name" value="RsbRD_N"/>
    <property type="match status" value="1"/>
</dbReference>
<dbReference type="AlphaFoldDB" id="A0A7D6Z8X6"/>
<evidence type="ECO:0000259" key="2">
    <source>
        <dbReference type="Pfam" id="PF14361"/>
    </source>
</evidence>
<gene>
    <name evidence="3" type="ORF">H0264_32525</name>
</gene>
<name>A0A7D6Z8X6_9NOCA</name>
<feature type="domain" description="PucR C-terminal helix-turn-helix" evidence="1">
    <location>
        <begin position="310"/>
        <end position="367"/>
    </location>
</feature>
<dbReference type="InterPro" id="IPR025751">
    <property type="entry name" value="RsbRD_N_dom"/>
</dbReference>
<proteinExistence type="predicted"/>
<dbReference type="Proteomes" id="UP000515512">
    <property type="component" value="Chromosome"/>
</dbReference>
<feature type="domain" description="RsbT co-antagonist protein RsbRD N-terminal" evidence="2">
    <location>
        <begin position="22"/>
        <end position="158"/>
    </location>
</feature>
<sequence>MTAEATTSRERLIAGLLARRARLTDRIVLRARTEIPGYHHLSSAELRPRTGLMIEVVLQAFGAQRTPSETELRSFHEWGVARARQGISLADMLTAWRIAVREILDEITSIGRSHNIADRLQLELVREMLDLVDIAILEFTSGHREIELENARLDHQARAEFVRSVLTGTVGRAELAVRAQRYGLGIDHPYIPFRVRPTAAHSLEALERLLPRPSFTTTVDGDLAGFTDRLPESLPVPLGFADPAPIDALSPGFTQATRALNAATAFQRTGAHSLAELGLLPAVLADSEVGDLLIGRYLDPLRHTGTPEVYLDTLRCYLESGQHIDSTAKTLVVHPNTVRYRIDRFQALTGHDLRKPSVALELWWALQRQRLRTDRPGP</sequence>
<dbReference type="InterPro" id="IPR025736">
    <property type="entry name" value="PucR_C-HTH_dom"/>
</dbReference>
<keyword evidence="4" id="KW-1185">Reference proteome</keyword>
<accession>A0A7D6Z8X6</accession>
<protein>
    <submittedName>
        <fullName evidence="3">Helix-turn-helix domain-containing protein</fullName>
    </submittedName>
</protein>
<dbReference type="EMBL" id="CP059399">
    <property type="protein sequence ID" value="QLY29888.1"/>
    <property type="molecule type" value="Genomic_DNA"/>
</dbReference>
<dbReference type="KEGG" id="nhu:H0264_32525"/>
<evidence type="ECO:0000259" key="1">
    <source>
        <dbReference type="Pfam" id="PF13556"/>
    </source>
</evidence>
<dbReference type="Gene3D" id="1.10.10.2840">
    <property type="entry name" value="PucR C-terminal helix-turn-helix domain"/>
    <property type="match status" value="1"/>
</dbReference>
<dbReference type="Pfam" id="PF13556">
    <property type="entry name" value="HTH_30"/>
    <property type="match status" value="1"/>
</dbReference>
<evidence type="ECO:0000313" key="4">
    <source>
        <dbReference type="Proteomes" id="UP000515512"/>
    </source>
</evidence>